<keyword evidence="12" id="KW-1185">Reference proteome</keyword>
<dbReference type="Proteomes" id="UP001558652">
    <property type="component" value="Unassembled WGS sequence"/>
</dbReference>
<evidence type="ECO:0000313" key="11">
    <source>
        <dbReference type="EMBL" id="KAL1115214.1"/>
    </source>
</evidence>
<dbReference type="SUPFAM" id="SSF57424">
    <property type="entry name" value="LDL receptor-like module"/>
    <property type="match status" value="6"/>
</dbReference>
<sequence length="353" mass="38768">MESKRRNMFHKNKTLETTENGHIRKFDCMQTFFKCSSSRGRSARCIASSKRCDGHADCPDSEDEMDCLPEECSKKQFTCGDKCLARVQVCDGLKDCADGSDESKDTCGKRECFDTEFPCSSGRCVPYEWAYDGRTDCPGGGDEPGSCPLQTCGPGHFKCANNRDQGHRPPMTRVLTSPSRSGIVNVCPLYPKPELTNSSYIRVLPGGGEVERWKAGEYLSWGGNSPQSRPDWGPFKPTSGSIQWCIDGGWQCDGENDCGDNSDEIGCAPNNCKASEFECSTSGECIAAHLRCNGKPDCADGSDEDTCTNDCASWQFRCKATPNCVDKEWRCDGEKDCPDGSDEEDATCRRTPS</sequence>
<proteinExistence type="predicted"/>
<dbReference type="PANTHER" id="PTHR22722:SF14">
    <property type="entry name" value="MEGALIN, ISOFORM A"/>
    <property type="match status" value="1"/>
</dbReference>
<evidence type="ECO:0000256" key="3">
    <source>
        <dbReference type="ARBA" id="ARBA00022737"/>
    </source>
</evidence>
<reference evidence="11 12" key="1">
    <citation type="submission" date="2024-07" db="EMBL/GenBank/DDBJ databases">
        <title>Chromosome-level genome assembly of the water stick insect Ranatra chinensis (Heteroptera: Nepidae).</title>
        <authorList>
            <person name="Liu X."/>
        </authorList>
    </citation>
    <scope>NUCLEOTIDE SEQUENCE [LARGE SCALE GENOMIC DNA]</scope>
    <source>
        <strain evidence="11">Cailab_2021Rc</strain>
        <tissue evidence="11">Muscle</tissue>
    </source>
</reference>
<evidence type="ECO:0000256" key="6">
    <source>
        <dbReference type="ARBA" id="ARBA00023157"/>
    </source>
</evidence>
<evidence type="ECO:0000256" key="1">
    <source>
        <dbReference type="ARBA" id="ARBA00004167"/>
    </source>
</evidence>
<keyword evidence="5" id="KW-0472">Membrane</keyword>
<evidence type="ECO:0000256" key="4">
    <source>
        <dbReference type="ARBA" id="ARBA00022989"/>
    </source>
</evidence>
<keyword evidence="7" id="KW-0675">Receptor</keyword>
<dbReference type="SMART" id="SM00192">
    <property type="entry name" value="LDLa"/>
    <property type="match status" value="6"/>
</dbReference>
<dbReference type="InterPro" id="IPR023415">
    <property type="entry name" value="LDLR_class-A_CS"/>
</dbReference>
<dbReference type="CDD" id="cd00112">
    <property type="entry name" value="LDLa"/>
    <property type="match status" value="6"/>
</dbReference>
<feature type="disulfide bond" evidence="9">
    <location>
        <begin position="119"/>
        <end position="137"/>
    </location>
</feature>
<comment type="subcellular location">
    <subcellularLocation>
        <location evidence="1">Membrane</location>
        <topology evidence="1">Single-pass membrane protein</topology>
    </subcellularLocation>
</comment>
<keyword evidence="2" id="KW-0812">Transmembrane</keyword>
<dbReference type="PRINTS" id="PR00261">
    <property type="entry name" value="LDLRECEPTOR"/>
</dbReference>
<dbReference type="InterPro" id="IPR002172">
    <property type="entry name" value="LDrepeatLR_classA_rpt"/>
</dbReference>
<keyword evidence="6 9" id="KW-1015">Disulfide bond</keyword>
<dbReference type="Gene3D" id="4.10.400.10">
    <property type="entry name" value="Low-density Lipoprotein Receptor"/>
    <property type="match status" value="6"/>
</dbReference>
<dbReference type="AlphaFoldDB" id="A0ABD0YH49"/>
<dbReference type="PANTHER" id="PTHR22722">
    <property type="entry name" value="LOW-DENSITY LIPOPROTEIN RECEPTOR-RELATED PROTEIN 2-RELATED"/>
    <property type="match status" value="1"/>
</dbReference>
<keyword evidence="3" id="KW-0677">Repeat</keyword>
<evidence type="ECO:0000256" key="8">
    <source>
        <dbReference type="ARBA" id="ARBA00023180"/>
    </source>
</evidence>
<dbReference type="EMBL" id="JBFDAA010000020">
    <property type="protein sequence ID" value="KAL1115214.1"/>
    <property type="molecule type" value="Genomic_DNA"/>
</dbReference>
<dbReference type="PROSITE" id="PS50068">
    <property type="entry name" value="LDLRA_2"/>
    <property type="match status" value="6"/>
</dbReference>
<feature type="disulfide bond" evidence="9">
    <location>
        <begin position="112"/>
        <end position="124"/>
    </location>
</feature>
<protein>
    <submittedName>
        <fullName evidence="11">Uncharacterized protein</fullName>
    </submittedName>
</protein>
<feature type="disulfide bond" evidence="9">
    <location>
        <begin position="52"/>
        <end position="67"/>
    </location>
</feature>
<evidence type="ECO:0000256" key="7">
    <source>
        <dbReference type="ARBA" id="ARBA00023170"/>
    </source>
</evidence>
<evidence type="ECO:0000256" key="9">
    <source>
        <dbReference type="PROSITE-ProRule" id="PRU00124"/>
    </source>
</evidence>
<feature type="region of interest" description="Disordered" evidence="10">
    <location>
        <begin position="334"/>
        <end position="353"/>
    </location>
</feature>
<name>A0ABD0YH49_9HEMI</name>
<organism evidence="11 12">
    <name type="scientific">Ranatra chinensis</name>
    <dbReference type="NCBI Taxonomy" id="642074"/>
    <lineage>
        <taxon>Eukaryota</taxon>
        <taxon>Metazoa</taxon>
        <taxon>Ecdysozoa</taxon>
        <taxon>Arthropoda</taxon>
        <taxon>Hexapoda</taxon>
        <taxon>Insecta</taxon>
        <taxon>Pterygota</taxon>
        <taxon>Neoptera</taxon>
        <taxon>Paraneoptera</taxon>
        <taxon>Hemiptera</taxon>
        <taxon>Heteroptera</taxon>
        <taxon>Panheteroptera</taxon>
        <taxon>Nepomorpha</taxon>
        <taxon>Nepidae</taxon>
        <taxon>Ranatrinae</taxon>
        <taxon>Ranatra</taxon>
    </lineage>
</organism>
<evidence type="ECO:0000256" key="5">
    <source>
        <dbReference type="ARBA" id="ARBA00023136"/>
    </source>
</evidence>
<comment type="caution">
    <text evidence="9">Lacks conserved residue(s) required for the propagation of feature annotation.</text>
</comment>
<evidence type="ECO:0000256" key="10">
    <source>
        <dbReference type="SAM" id="MobiDB-lite"/>
    </source>
</evidence>
<keyword evidence="4" id="KW-1133">Transmembrane helix</keyword>
<dbReference type="GO" id="GO:0016020">
    <property type="term" value="C:membrane"/>
    <property type="evidence" value="ECO:0007669"/>
    <property type="project" value="UniProtKB-SubCell"/>
</dbReference>
<dbReference type="InterPro" id="IPR036055">
    <property type="entry name" value="LDL_receptor-like_sf"/>
</dbReference>
<dbReference type="PROSITE" id="PS01209">
    <property type="entry name" value="LDLRA_1"/>
    <property type="match status" value="3"/>
</dbReference>
<feature type="disulfide bond" evidence="9">
    <location>
        <begin position="252"/>
        <end position="267"/>
    </location>
</feature>
<evidence type="ECO:0000256" key="2">
    <source>
        <dbReference type="ARBA" id="ARBA00022692"/>
    </source>
</evidence>
<feature type="disulfide bond" evidence="9">
    <location>
        <begin position="292"/>
        <end position="307"/>
    </location>
</feature>
<evidence type="ECO:0000313" key="12">
    <source>
        <dbReference type="Proteomes" id="UP001558652"/>
    </source>
</evidence>
<keyword evidence="8" id="KW-0325">Glycoprotein</keyword>
<dbReference type="InterPro" id="IPR051221">
    <property type="entry name" value="LDLR-related"/>
</dbReference>
<accession>A0ABD0YH49</accession>
<dbReference type="Pfam" id="PF00057">
    <property type="entry name" value="Ldl_recept_a"/>
    <property type="match status" value="6"/>
</dbReference>
<comment type="caution">
    <text evidence="11">The sequence shown here is derived from an EMBL/GenBank/DDBJ whole genome shotgun (WGS) entry which is preliminary data.</text>
</comment>
<gene>
    <name evidence="11" type="ORF">AAG570_007245</name>
</gene>